<accession>A0A367EWY8</accession>
<evidence type="ECO:0000259" key="1">
    <source>
        <dbReference type="PROSITE" id="PS51819"/>
    </source>
</evidence>
<dbReference type="PROSITE" id="PS51819">
    <property type="entry name" value="VOC"/>
    <property type="match status" value="1"/>
</dbReference>
<dbReference type="InterPro" id="IPR037523">
    <property type="entry name" value="VOC_core"/>
</dbReference>
<dbReference type="Pfam" id="PF00903">
    <property type="entry name" value="Glyoxalase"/>
    <property type="match status" value="1"/>
</dbReference>
<dbReference type="InterPro" id="IPR004360">
    <property type="entry name" value="Glyas_Fos-R_dOase_dom"/>
</dbReference>
<dbReference type="RefSeq" id="WP_114014355.1">
    <property type="nucleotide sequence ID" value="NZ_QOIM01000024.1"/>
</dbReference>
<dbReference type="SUPFAM" id="SSF54593">
    <property type="entry name" value="Glyoxalase/Bleomycin resistance protein/Dihydroxybiphenyl dioxygenase"/>
    <property type="match status" value="1"/>
</dbReference>
<dbReference type="Gene3D" id="3.30.720.110">
    <property type="match status" value="1"/>
</dbReference>
<protein>
    <recommendedName>
        <fullName evidence="1">VOC domain-containing protein</fullName>
    </recommendedName>
</protein>
<dbReference type="PANTHER" id="PTHR34109">
    <property type="entry name" value="BNAUNNG04460D PROTEIN-RELATED"/>
    <property type="match status" value="1"/>
</dbReference>
<dbReference type="PANTHER" id="PTHR34109:SF1">
    <property type="entry name" value="VOC DOMAIN-CONTAINING PROTEIN"/>
    <property type="match status" value="1"/>
</dbReference>
<dbReference type="OrthoDB" id="9806868at2"/>
<evidence type="ECO:0000313" key="3">
    <source>
        <dbReference type="Proteomes" id="UP000253507"/>
    </source>
</evidence>
<feature type="domain" description="VOC" evidence="1">
    <location>
        <begin position="9"/>
        <end position="132"/>
    </location>
</feature>
<reference evidence="2 3" key="1">
    <citation type="submission" date="2018-06" db="EMBL/GenBank/DDBJ databases">
        <title>Streptomyces reniochalinae sp. nov. and Streptomyces diacarnus sp. nov. from marine sponges.</title>
        <authorList>
            <person name="Li L."/>
        </authorList>
    </citation>
    <scope>NUCLEOTIDE SEQUENCE [LARGE SCALE GENOMIC DNA]</scope>
    <source>
        <strain evidence="2 3">LHW50302</strain>
    </source>
</reference>
<name>A0A367EWY8_9ACTN</name>
<gene>
    <name evidence="2" type="ORF">DQ392_05520</name>
</gene>
<dbReference type="Gene3D" id="3.30.720.120">
    <property type="match status" value="1"/>
</dbReference>
<dbReference type="InterPro" id="IPR029068">
    <property type="entry name" value="Glyas_Bleomycin-R_OHBP_Dase"/>
</dbReference>
<keyword evidence="3" id="KW-1185">Reference proteome</keyword>
<comment type="caution">
    <text evidence="2">The sequence shown here is derived from an EMBL/GenBank/DDBJ whole genome shotgun (WGS) entry which is preliminary data.</text>
</comment>
<dbReference type="EMBL" id="QOIM01000024">
    <property type="protein sequence ID" value="RCG22521.1"/>
    <property type="molecule type" value="Genomic_DNA"/>
</dbReference>
<dbReference type="Proteomes" id="UP000253507">
    <property type="component" value="Unassembled WGS sequence"/>
</dbReference>
<sequence>MKQQPAPNAPSICPYLFYRDPAKGFAFLLEAFGLEKRTVHEVDGQVLNAQAGLGPYTVFVGQARTERKLQPASELPAVHAGVMMVVDDVDAHYRRAHQAGAVIEYEPRDMPYGLREYGARDLEGNLWFFASHLTS</sequence>
<organism evidence="2 3">
    <name type="scientific">Streptomyces reniochalinae</name>
    <dbReference type="NCBI Taxonomy" id="2250578"/>
    <lineage>
        <taxon>Bacteria</taxon>
        <taxon>Bacillati</taxon>
        <taxon>Actinomycetota</taxon>
        <taxon>Actinomycetes</taxon>
        <taxon>Kitasatosporales</taxon>
        <taxon>Streptomycetaceae</taxon>
        <taxon>Streptomyces</taxon>
    </lineage>
</organism>
<proteinExistence type="predicted"/>
<dbReference type="AlphaFoldDB" id="A0A367EWY8"/>
<evidence type="ECO:0000313" key="2">
    <source>
        <dbReference type="EMBL" id="RCG22521.1"/>
    </source>
</evidence>